<evidence type="ECO:0000256" key="1">
    <source>
        <dbReference type="SAM" id="MobiDB-lite"/>
    </source>
</evidence>
<feature type="region of interest" description="Disordered" evidence="1">
    <location>
        <begin position="358"/>
        <end position="387"/>
    </location>
</feature>
<keyword evidence="2" id="KW-1133">Transmembrane helix</keyword>
<keyword evidence="4" id="KW-1185">Reference proteome</keyword>
<feature type="region of interest" description="Disordered" evidence="1">
    <location>
        <begin position="1518"/>
        <end position="1545"/>
    </location>
</feature>
<dbReference type="Gene3D" id="2.120.10.30">
    <property type="entry name" value="TolB, C-terminal domain"/>
    <property type="match status" value="1"/>
</dbReference>
<protein>
    <submittedName>
        <fullName evidence="3">Uncharacterized protein</fullName>
    </submittedName>
</protein>
<feature type="compositionally biased region" description="Pro residues" evidence="1">
    <location>
        <begin position="1914"/>
        <end position="1924"/>
    </location>
</feature>
<feature type="transmembrane region" description="Helical" evidence="2">
    <location>
        <begin position="1032"/>
        <end position="1056"/>
    </location>
</feature>
<feature type="transmembrane region" description="Helical" evidence="2">
    <location>
        <begin position="1003"/>
        <end position="1020"/>
    </location>
</feature>
<dbReference type="InterPro" id="IPR027417">
    <property type="entry name" value="P-loop_NTPase"/>
</dbReference>
<evidence type="ECO:0000313" key="4">
    <source>
        <dbReference type="Proteomes" id="UP000186817"/>
    </source>
</evidence>
<feature type="region of interest" description="Disordered" evidence="1">
    <location>
        <begin position="1914"/>
        <end position="1933"/>
    </location>
</feature>
<feature type="transmembrane region" description="Helical" evidence="2">
    <location>
        <begin position="1229"/>
        <end position="1248"/>
    </location>
</feature>
<feature type="region of interest" description="Disordered" evidence="1">
    <location>
        <begin position="883"/>
        <end position="902"/>
    </location>
</feature>
<dbReference type="SUPFAM" id="SSF101898">
    <property type="entry name" value="NHL repeat"/>
    <property type="match status" value="1"/>
</dbReference>
<feature type="transmembrane region" description="Helical" evidence="2">
    <location>
        <begin position="1268"/>
        <end position="1288"/>
    </location>
</feature>
<gene>
    <name evidence="3" type="ORF">AK812_SmicGene20081</name>
</gene>
<feature type="transmembrane region" description="Helical" evidence="2">
    <location>
        <begin position="1203"/>
        <end position="1222"/>
    </location>
</feature>
<feature type="transmembrane region" description="Helical" evidence="2">
    <location>
        <begin position="932"/>
        <end position="956"/>
    </location>
</feature>
<evidence type="ECO:0000313" key="3">
    <source>
        <dbReference type="EMBL" id="OLP97571.1"/>
    </source>
</evidence>
<keyword evidence="2" id="KW-0472">Membrane</keyword>
<keyword evidence="2" id="KW-0812">Transmembrane</keyword>
<dbReference type="EMBL" id="LSRX01000428">
    <property type="protein sequence ID" value="OLP97571.1"/>
    <property type="molecule type" value="Genomic_DNA"/>
</dbReference>
<dbReference type="Proteomes" id="UP000186817">
    <property type="component" value="Unassembled WGS sequence"/>
</dbReference>
<sequence length="2024" mass="225595">MGDRCYEPQLRSQLTARHRHVFKTSLRRLQDLELADVWQCYSLAVARLEALASLLQQDHLILNCWHYLIPQLSHPADKGEVVAGGQQGEGDLDLSYPQRVACCADGSLLVADPENDRICRWRNGRGQPLGEFSKAEDDDSVSYAVCLDCDGSIVATTYQGLARWDWRVGEDRLCQEAAAANLADHCGLCASPEGVVVADHLNGRVVRFLHRGGFEELIRQGDTCRGRALERPCDVTFGPGGSLLVADRTAGRVLCRTPRGELSIVADGLAGPYSLARCGQFLYVGQFKTMNVVRIDLRCGSIEDWRSIRGPTGICFDADCRIRQQVYERRNPSKMLKHLGMEDFSADTVSEALGPMMPHGRHPFASDWPKAKKASAPPPRNGSDKQRRCNSDISLVILSTFGAVKERCLEDRSKDQSQGVVELGLSRRTTKETLLGHLMIGMHIAGGSAPQNKSMARFKARGMNAAKSLALASTGLLVWAEGQEFGDACAAAYGAHVAKWRALSGVPTEYSPRGHRPDWYWEFLLKNQRNGRSDSDRVAKLQLDDVGYGDSWLDVLFGQAQEGMIGCSVHGGRYWEATVDLPKLLLLLPSSNRSVFLEQVVGITPPTLKDAILAGLLPPILRKAMCVPHDCTGKAIVNRIFPEFEAEKLFGAEVAGLLNDAISADVVVVEELLNWPSLQLDFAIAGLDNCGTTSLHRNLNQHPEIAFSTTSEDFFFTTEVVHRLLPLKSQVQEFNRRMEMAKDKKLQETGIRPRLAGICSPTLFAYGLARMGLALVGEAKVVMSVCDPLGRLERHFMEYRYCHNHNDTLGLEVAKQQLLASPISTREGCFSSASALWEARQTDAMRRLWDGTATSQHLGSMMALFFGRLLPMHRDFLHVEEEGLEPESQVAATPPEAESLDPDLKELGNYSTKSLSSRFGSDLQLDRHSRRLSIQIAAMELLFGAAAAGGGGLFSYNRENYMFDKELLIKRDYQAQKMRVEQSKLYREDVRDLVNLTVRKMDNYLIVSTLQLGFAMTLYVEGRPEKDVGPTWLIHLFAICNAGAFLYYLLSIWLALHASVAAHAFGVRLLTQFVRLPIPDDATLDKSRFQAQQYEGSTAREMFRVPLLRQQLKRLNHAMEQTDEDEVISGGVSMSGSEEDLDPSISPVMLLEHVQLYRRTQANWQSFDAYARVCMSMGTNQLLYTLSYMMLGTLVAVNDVPLPALSCVVIFTGCAWILARLDLYLSRKILAVAAVLLILPPTLVTVSFSLHRVWANEPTSFMIGCYRVMVPLAFFLHLTWILFTWIVARGVKFGSVELPTNYRSVLFLDVFGFLAAQADQDARGDEPPEESEMQRQLSVVREESPRVDGTEGEALPAEVLQMLMPECHQLQTQLSADLRRFELPQVLGLLRQEPGAASMLRQLRQEFDSFASDVACLEVSQDAASSRPPQESQPVWLRLDWFSNGRPMQVFHNAEEGTTVWEEPSGSARIIDMYSLRTDLERFGEHVGLLRRHCRRRDGSPTSDVENAAGNITLTFHPSFAPTEDAPDAESAQAAEEEDRRRDEHYRLRPGRLPAQTVKIGTMVLVGAWATSVVWIIIYITSEARHLRVTGTIEQALAATAASAWMKLFLHEPTLHKASFRLPFAEVVSFEQWPQAFSKPTALACNPDLGDVLMVVERYRAAVLPLREDAELIKQAATLQARLDRCLSDAPPLQAFQAQGIRSASIQCDRTREAATDCTVWLLSARGSQVLRCPMTGPGLAKISRVLGGPFRSLASEGPWALRTSNTTFEEPTEDVVQLQPHCDHETCDLIPRRSYDVAERGDGLVMWPTQRSWMFTFAAREEALRGFRLNADEGAVKFIDLQLPRFSAGDRWLGGCVMSNTLYFLYMESLGQRSTPSFISLSFAAVQRDVLKNDLLIASPAACRFRRPMMPPYLPPVPGPPPPKPERARNTSRGQLDVALSKRGNGRFSCGHYQLEVWVDNRHKGKQSIWVIGICPMTSMLYHVQLGQAKLVAGQRVILGLQALQAFIEDHGARHTRKAQDDL</sequence>
<evidence type="ECO:0000256" key="2">
    <source>
        <dbReference type="SAM" id="Phobius"/>
    </source>
</evidence>
<accession>A0A1Q9DQY1</accession>
<name>A0A1Q9DQY1_SYMMI</name>
<dbReference type="InterPro" id="IPR011042">
    <property type="entry name" value="6-blade_b-propeller_TolB-like"/>
</dbReference>
<proteinExistence type="predicted"/>
<organism evidence="3 4">
    <name type="scientific">Symbiodinium microadriaticum</name>
    <name type="common">Dinoflagellate</name>
    <name type="synonym">Zooxanthella microadriatica</name>
    <dbReference type="NCBI Taxonomy" id="2951"/>
    <lineage>
        <taxon>Eukaryota</taxon>
        <taxon>Sar</taxon>
        <taxon>Alveolata</taxon>
        <taxon>Dinophyceae</taxon>
        <taxon>Suessiales</taxon>
        <taxon>Symbiodiniaceae</taxon>
        <taxon>Symbiodinium</taxon>
    </lineage>
</organism>
<dbReference type="OrthoDB" id="429268at2759"/>
<dbReference type="SUPFAM" id="SSF52540">
    <property type="entry name" value="P-loop containing nucleoside triphosphate hydrolases"/>
    <property type="match status" value="1"/>
</dbReference>
<reference evidence="3 4" key="1">
    <citation type="submission" date="2016-02" db="EMBL/GenBank/DDBJ databases">
        <title>Genome analysis of coral dinoflagellate symbionts highlights evolutionary adaptations to a symbiotic lifestyle.</title>
        <authorList>
            <person name="Aranda M."/>
            <person name="Li Y."/>
            <person name="Liew Y.J."/>
            <person name="Baumgarten S."/>
            <person name="Simakov O."/>
            <person name="Wilson M."/>
            <person name="Piel J."/>
            <person name="Ashoor H."/>
            <person name="Bougouffa S."/>
            <person name="Bajic V.B."/>
            <person name="Ryu T."/>
            <person name="Ravasi T."/>
            <person name="Bayer T."/>
            <person name="Micklem G."/>
            <person name="Kim H."/>
            <person name="Bhak J."/>
            <person name="Lajeunesse T.C."/>
            <person name="Voolstra C.R."/>
        </authorList>
    </citation>
    <scope>NUCLEOTIDE SEQUENCE [LARGE SCALE GENOMIC DNA]</scope>
    <source>
        <strain evidence="3 4">CCMP2467</strain>
    </source>
</reference>
<comment type="caution">
    <text evidence="3">The sequence shown here is derived from an EMBL/GenBank/DDBJ whole genome shotgun (WGS) entry which is preliminary data.</text>
</comment>
<dbReference type="Gene3D" id="3.40.50.300">
    <property type="entry name" value="P-loop containing nucleotide triphosphate hydrolases"/>
    <property type="match status" value="1"/>
</dbReference>